<dbReference type="GO" id="GO:0003700">
    <property type="term" value="F:DNA-binding transcription factor activity"/>
    <property type="evidence" value="ECO:0007669"/>
    <property type="project" value="TreeGrafter"/>
</dbReference>
<dbReference type="PANTHER" id="PTHR33221:SF4">
    <property type="entry name" value="HTH-TYPE TRANSCRIPTIONAL REPRESSOR NSRR"/>
    <property type="match status" value="1"/>
</dbReference>
<dbReference type="SUPFAM" id="SSF46785">
    <property type="entry name" value="Winged helix' DNA-binding domain"/>
    <property type="match status" value="1"/>
</dbReference>
<dbReference type="InterPro" id="IPR000944">
    <property type="entry name" value="Tscrpt_reg_Rrf2"/>
</dbReference>
<evidence type="ECO:0000313" key="3">
    <source>
        <dbReference type="Proteomes" id="UP000315252"/>
    </source>
</evidence>
<accession>A0A545U0T1</accession>
<dbReference type="PROSITE" id="PS51197">
    <property type="entry name" value="HTH_RRF2_2"/>
    <property type="match status" value="1"/>
</dbReference>
<name>A0A545U0T1_9PROT</name>
<dbReference type="AlphaFoldDB" id="A0A545U0T1"/>
<dbReference type="OrthoDB" id="9795923at2"/>
<dbReference type="GO" id="GO:0005829">
    <property type="term" value="C:cytosol"/>
    <property type="evidence" value="ECO:0007669"/>
    <property type="project" value="TreeGrafter"/>
</dbReference>
<dbReference type="RefSeq" id="WP_142893965.1">
    <property type="nucleotide sequence ID" value="NZ_ML660052.1"/>
</dbReference>
<dbReference type="GO" id="GO:0003677">
    <property type="term" value="F:DNA binding"/>
    <property type="evidence" value="ECO:0007669"/>
    <property type="project" value="UniProtKB-KW"/>
</dbReference>
<dbReference type="InterPro" id="IPR036390">
    <property type="entry name" value="WH_DNA-bd_sf"/>
</dbReference>
<organism evidence="2 3">
    <name type="scientific">Denitrobaculum tricleocarpae</name>
    <dbReference type="NCBI Taxonomy" id="2591009"/>
    <lineage>
        <taxon>Bacteria</taxon>
        <taxon>Pseudomonadati</taxon>
        <taxon>Pseudomonadota</taxon>
        <taxon>Alphaproteobacteria</taxon>
        <taxon>Rhodospirillales</taxon>
        <taxon>Rhodospirillaceae</taxon>
        <taxon>Denitrobaculum</taxon>
    </lineage>
</organism>
<proteinExistence type="predicted"/>
<evidence type="ECO:0000256" key="1">
    <source>
        <dbReference type="ARBA" id="ARBA00023125"/>
    </source>
</evidence>
<protein>
    <submittedName>
        <fullName evidence="2">Rrf2 family transcriptional regulator</fullName>
    </submittedName>
</protein>
<gene>
    <name evidence="2" type="ORF">FKG95_00215</name>
</gene>
<sequence>MRLTRYTDYALRLLMFLGTHPDELCTIQQIAEVYGISKNHLMKITHQLGQAGYVETLRGRGGGLRLAKPPSRIRVGDVIRVTEEDLDLVECFNKDRNSCVITKACRLQGVLSEALDAYLAVLDRYSLEDLLADDSALRSLLSNLPGNEARRLPG</sequence>
<keyword evidence="1" id="KW-0238">DNA-binding</keyword>
<comment type="caution">
    <text evidence="2">The sequence shown here is derived from an EMBL/GenBank/DDBJ whole genome shotgun (WGS) entry which is preliminary data.</text>
</comment>
<dbReference type="EMBL" id="VHSH01000001">
    <property type="protein sequence ID" value="TQV83068.1"/>
    <property type="molecule type" value="Genomic_DNA"/>
</dbReference>
<dbReference type="Pfam" id="PF02082">
    <property type="entry name" value="Rrf2"/>
    <property type="match status" value="1"/>
</dbReference>
<dbReference type="NCBIfam" id="TIGR00738">
    <property type="entry name" value="rrf2_super"/>
    <property type="match status" value="1"/>
</dbReference>
<reference evidence="2 3" key="1">
    <citation type="submission" date="2019-06" db="EMBL/GenBank/DDBJ databases">
        <title>Whole genome sequence for Rhodospirillaceae sp. R148.</title>
        <authorList>
            <person name="Wang G."/>
        </authorList>
    </citation>
    <scope>NUCLEOTIDE SEQUENCE [LARGE SCALE GENOMIC DNA]</scope>
    <source>
        <strain evidence="2 3">R148</strain>
    </source>
</reference>
<dbReference type="InterPro" id="IPR036388">
    <property type="entry name" value="WH-like_DNA-bd_sf"/>
</dbReference>
<dbReference type="PANTHER" id="PTHR33221">
    <property type="entry name" value="WINGED HELIX-TURN-HELIX TRANSCRIPTIONAL REGULATOR, RRF2 FAMILY"/>
    <property type="match status" value="1"/>
</dbReference>
<keyword evidence="3" id="KW-1185">Reference proteome</keyword>
<dbReference type="Proteomes" id="UP000315252">
    <property type="component" value="Unassembled WGS sequence"/>
</dbReference>
<dbReference type="Gene3D" id="1.10.10.10">
    <property type="entry name" value="Winged helix-like DNA-binding domain superfamily/Winged helix DNA-binding domain"/>
    <property type="match status" value="1"/>
</dbReference>
<evidence type="ECO:0000313" key="2">
    <source>
        <dbReference type="EMBL" id="TQV83068.1"/>
    </source>
</evidence>